<feature type="region of interest" description="Disordered" evidence="1">
    <location>
        <begin position="101"/>
        <end position="120"/>
    </location>
</feature>
<feature type="signal peptide" evidence="2">
    <location>
        <begin position="1"/>
        <end position="21"/>
    </location>
</feature>
<dbReference type="AlphaFoldDB" id="A0A834REP9"/>
<dbReference type="EMBL" id="WVUK01000056">
    <property type="protein sequence ID" value="KAF7492173.1"/>
    <property type="molecule type" value="Genomic_DNA"/>
</dbReference>
<dbReference type="OrthoDB" id="6500672at2759"/>
<dbReference type="EnsemblMetazoa" id="SSS_6193s_mrna">
    <property type="protein sequence ID" value="KAF7492173.1"/>
    <property type="gene ID" value="SSS_6193"/>
</dbReference>
<evidence type="ECO:0000313" key="3">
    <source>
        <dbReference type="EMBL" id="KAF7492173.1"/>
    </source>
</evidence>
<organism evidence="3">
    <name type="scientific">Sarcoptes scabiei</name>
    <name type="common">Itch mite</name>
    <name type="synonym">Acarus scabiei</name>
    <dbReference type="NCBI Taxonomy" id="52283"/>
    <lineage>
        <taxon>Eukaryota</taxon>
        <taxon>Metazoa</taxon>
        <taxon>Ecdysozoa</taxon>
        <taxon>Arthropoda</taxon>
        <taxon>Chelicerata</taxon>
        <taxon>Arachnida</taxon>
        <taxon>Acari</taxon>
        <taxon>Acariformes</taxon>
        <taxon>Sarcoptiformes</taxon>
        <taxon>Astigmata</taxon>
        <taxon>Psoroptidia</taxon>
        <taxon>Sarcoptoidea</taxon>
        <taxon>Sarcoptidae</taxon>
        <taxon>Sarcoptinae</taxon>
        <taxon>Sarcoptes</taxon>
    </lineage>
</organism>
<evidence type="ECO:0000313" key="4">
    <source>
        <dbReference type="EnsemblMetazoa" id="KAF7492173.1"/>
    </source>
</evidence>
<accession>A0A834REP9</accession>
<proteinExistence type="predicted"/>
<keyword evidence="2" id="KW-0732">Signal</keyword>
<evidence type="ECO:0000313" key="5">
    <source>
        <dbReference type="Proteomes" id="UP000070412"/>
    </source>
</evidence>
<reference evidence="4" key="3">
    <citation type="submission" date="2022-06" db="UniProtKB">
        <authorList>
            <consortium name="EnsemblMetazoa"/>
        </authorList>
    </citation>
    <scope>IDENTIFICATION</scope>
</reference>
<evidence type="ECO:0008006" key="6">
    <source>
        <dbReference type="Google" id="ProtNLM"/>
    </source>
</evidence>
<gene>
    <name evidence="3" type="ORF">SSS_6193</name>
</gene>
<sequence length="387" mass="46033">MRIQMVYFFLLFSFILFSVDSVYMIEFYFKPSSTSSTSSSPSLPSNSMMDMLNKIDHKNHREKENKCEIEILTKGQCLINRNHIKPSIVLNLKTEPLTSRRMKHPSVMPTTKSTPLEMNDLDSNEVPDSIESKQIIIEFITHLLRLMRMEFGSRLQSLKIDGLQTIKLPGYGFANIYELRIVGLDEIRPIPSSIHFVDHFDSPIWNFNLTFLTSNISIDFKVDVDIDGKIFVRNWNLTIKIEDCHFRSGFRLDFDQQILSIKLFKIKSFGDFRLHSEPLSWPFTEIVSRIIEQEKLFIRNIIENYLEKILQQTINDNHFDLDNILRKIFDSIENDYYRERSWRKIQRKKSSERKEERRKEMTMMMKMKKRWGKKFINKIDAKKSIKQ</sequence>
<reference evidence="3" key="2">
    <citation type="submission" date="2020-01" db="EMBL/GenBank/DDBJ databases">
        <authorList>
            <person name="Korhonen P.K.K."/>
            <person name="Guangxu M.G."/>
            <person name="Wang T.W."/>
            <person name="Stroehlein A.J.S."/>
            <person name="Young N.D."/>
            <person name="Ang C.-S.A."/>
            <person name="Fernando D.W.F."/>
            <person name="Lu H.L."/>
            <person name="Taylor S.T."/>
            <person name="Ehtesham M.E.M."/>
            <person name="Najaraj S.H.N."/>
            <person name="Harsha G.H.G."/>
            <person name="Madugundu A.M."/>
            <person name="Renuse S.R."/>
            <person name="Holt D.H."/>
            <person name="Pandey A.P."/>
            <person name="Papenfuss A.P."/>
            <person name="Gasser R.B.G."/>
            <person name="Fischer K.F."/>
        </authorList>
    </citation>
    <scope>NUCLEOTIDE SEQUENCE</scope>
    <source>
        <strain evidence="3">SSS_KF_BRIS2020</strain>
    </source>
</reference>
<name>A0A834REP9_SARSC</name>
<reference evidence="5" key="1">
    <citation type="journal article" date="2020" name="PLoS Negl. Trop. Dis.">
        <title>High-quality nuclear genome for Sarcoptes scabiei-A critical resource for a neglected parasite.</title>
        <authorList>
            <person name="Korhonen P.K."/>
            <person name="Gasser R.B."/>
            <person name="Ma G."/>
            <person name="Wang T."/>
            <person name="Stroehlein A.J."/>
            <person name="Young N.D."/>
            <person name="Ang C.S."/>
            <person name="Fernando D.D."/>
            <person name="Lu H.C."/>
            <person name="Taylor S."/>
            <person name="Reynolds S.L."/>
            <person name="Mofiz E."/>
            <person name="Najaraj S.H."/>
            <person name="Gowda H."/>
            <person name="Madugundu A."/>
            <person name="Renuse S."/>
            <person name="Holt D."/>
            <person name="Pandey A."/>
            <person name="Papenfuss A.T."/>
            <person name="Fischer K."/>
        </authorList>
    </citation>
    <scope>NUCLEOTIDE SEQUENCE [LARGE SCALE GENOMIC DNA]</scope>
</reference>
<evidence type="ECO:0000256" key="2">
    <source>
        <dbReference type="SAM" id="SignalP"/>
    </source>
</evidence>
<dbReference type="Proteomes" id="UP000070412">
    <property type="component" value="Unassembled WGS sequence"/>
</dbReference>
<protein>
    <recommendedName>
        <fullName evidence="6">C2 domain-containing protein</fullName>
    </recommendedName>
</protein>
<keyword evidence="5" id="KW-1185">Reference proteome</keyword>
<dbReference type="InterPro" id="IPR038602">
    <property type="entry name" value="Mite_allergen_7_sf"/>
</dbReference>
<dbReference type="Gene3D" id="3.15.10.50">
    <property type="match status" value="1"/>
</dbReference>
<evidence type="ECO:0000256" key="1">
    <source>
        <dbReference type="SAM" id="MobiDB-lite"/>
    </source>
</evidence>
<feature type="chain" id="PRO_5038259360" description="C2 domain-containing protein" evidence="2">
    <location>
        <begin position="22"/>
        <end position="387"/>
    </location>
</feature>